<evidence type="ECO:0000313" key="2">
    <source>
        <dbReference type="Proteomes" id="UP000002195"/>
    </source>
</evidence>
<dbReference type="RefSeq" id="XP_644876.1">
    <property type="nucleotide sequence ID" value="XM_639784.1"/>
</dbReference>
<keyword evidence="2" id="KW-1185">Reference proteome</keyword>
<dbReference type="HOGENOM" id="CLU_2431590_0_0_1"/>
<protein>
    <submittedName>
        <fullName evidence="1">Uncharacterized protein</fullName>
    </submittedName>
</protein>
<accession>Q559E0</accession>
<evidence type="ECO:0000313" key="1">
    <source>
        <dbReference type="EMBL" id="EAL71095.1"/>
    </source>
</evidence>
<dbReference type="PaxDb" id="44689-DDB0203795"/>
<comment type="caution">
    <text evidence="1">The sequence shown here is derived from an EMBL/GenBank/DDBJ whole genome shotgun (WGS) entry which is preliminary data.</text>
</comment>
<dbReference type="VEuPathDB" id="AmoebaDB:DDB_G0272915"/>
<dbReference type="AlphaFoldDB" id="Q559E0"/>
<gene>
    <name evidence="1" type="ORF">DDB_G0272915</name>
</gene>
<dbReference type="InParanoid" id="Q559E0"/>
<dbReference type="EMBL" id="AAFI02000008">
    <property type="protein sequence ID" value="EAL71095.1"/>
    <property type="molecule type" value="Genomic_DNA"/>
</dbReference>
<proteinExistence type="predicted"/>
<sequence length="91" mass="10003">MGSIPPAVQLQSVVNLVQQKDMPLAKIPVFIYYADIILKTYTAPSFITGEETCNDVPSLSVDTYVIVNTEENSPNTGEPVIVMFPFNSTLH</sequence>
<dbReference type="GeneID" id="8618555"/>
<dbReference type="KEGG" id="ddi:DDB_G0272915"/>
<name>Q559E0_DICDI</name>
<dbReference type="Proteomes" id="UP000002195">
    <property type="component" value="Unassembled WGS sequence"/>
</dbReference>
<organism evidence="1 2">
    <name type="scientific">Dictyostelium discoideum</name>
    <name type="common">Social amoeba</name>
    <dbReference type="NCBI Taxonomy" id="44689"/>
    <lineage>
        <taxon>Eukaryota</taxon>
        <taxon>Amoebozoa</taxon>
        <taxon>Evosea</taxon>
        <taxon>Eumycetozoa</taxon>
        <taxon>Dictyostelia</taxon>
        <taxon>Dictyosteliales</taxon>
        <taxon>Dictyosteliaceae</taxon>
        <taxon>Dictyostelium</taxon>
    </lineage>
</organism>
<reference evidence="1 2" key="1">
    <citation type="journal article" date="2005" name="Nature">
        <title>The genome of the social amoeba Dictyostelium discoideum.</title>
        <authorList>
            <consortium name="The Dictyostelium discoideum Sequencing Consortium"/>
            <person name="Eichinger L."/>
            <person name="Pachebat J.A."/>
            <person name="Glockner G."/>
            <person name="Rajandream M.A."/>
            <person name="Sucgang R."/>
            <person name="Berriman M."/>
            <person name="Song J."/>
            <person name="Olsen R."/>
            <person name="Szafranski K."/>
            <person name="Xu Q."/>
            <person name="Tunggal B."/>
            <person name="Kummerfeld S."/>
            <person name="Madera M."/>
            <person name="Konfortov B.A."/>
            <person name="Rivero F."/>
            <person name="Bankier A.T."/>
            <person name="Lehmann R."/>
            <person name="Hamlin N."/>
            <person name="Davies R."/>
            <person name="Gaudet P."/>
            <person name="Fey P."/>
            <person name="Pilcher K."/>
            <person name="Chen G."/>
            <person name="Saunders D."/>
            <person name="Sodergren E."/>
            <person name="Davis P."/>
            <person name="Kerhornou A."/>
            <person name="Nie X."/>
            <person name="Hall N."/>
            <person name="Anjard C."/>
            <person name="Hemphill L."/>
            <person name="Bason N."/>
            <person name="Farbrother P."/>
            <person name="Desany B."/>
            <person name="Just E."/>
            <person name="Morio T."/>
            <person name="Rost R."/>
            <person name="Churcher C."/>
            <person name="Cooper J."/>
            <person name="Haydock S."/>
            <person name="van Driessche N."/>
            <person name="Cronin A."/>
            <person name="Goodhead I."/>
            <person name="Muzny D."/>
            <person name="Mourier T."/>
            <person name="Pain A."/>
            <person name="Lu M."/>
            <person name="Harper D."/>
            <person name="Lindsay R."/>
            <person name="Hauser H."/>
            <person name="James K."/>
            <person name="Quiles M."/>
            <person name="Madan Babu M."/>
            <person name="Saito T."/>
            <person name="Buchrieser C."/>
            <person name="Wardroper A."/>
            <person name="Felder M."/>
            <person name="Thangavelu M."/>
            <person name="Johnson D."/>
            <person name="Knights A."/>
            <person name="Loulseged H."/>
            <person name="Mungall K."/>
            <person name="Oliver K."/>
            <person name="Price C."/>
            <person name="Quail M.A."/>
            <person name="Urushihara H."/>
            <person name="Hernandez J."/>
            <person name="Rabbinowitsch E."/>
            <person name="Steffen D."/>
            <person name="Sanders M."/>
            <person name="Ma J."/>
            <person name="Kohara Y."/>
            <person name="Sharp S."/>
            <person name="Simmonds M."/>
            <person name="Spiegler S."/>
            <person name="Tivey A."/>
            <person name="Sugano S."/>
            <person name="White B."/>
            <person name="Walker D."/>
            <person name="Woodward J."/>
            <person name="Winckler T."/>
            <person name="Tanaka Y."/>
            <person name="Shaulsky G."/>
            <person name="Schleicher M."/>
            <person name="Weinstock G."/>
            <person name="Rosenthal A."/>
            <person name="Cox E.C."/>
            <person name="Chisholm R.L."/>
            <person name="Gibbs R."/>
            <person name="Loomis W.F."/>
            <person name="Platzer M."/>
            <person name="Kay R.R."/>
            <person name="Williams J."/>
            <person name="Dear P.H."/>
            <person name="Noegel A.A."/>
            <person name="Barrell B."/>
            <person name="Kuspa A."/>
        </authorList>
    </citation>
    <scope>NUCLEOTIDE SEQUENCE [LARGE SCALE GENOMIC DNA]</scope>
    <source>
        <strain evidence="1 2">AX4</strain>
    </source>
</reference>